<keyword evidence="4" id="KW-0539">Nucleus</keyword>
<dbReference type="PROSITE" id="PS50888">
    <property type="entry name" value="BHLH"/>
    <property type="match status" value="1"/>
</dbReference>
<dbReference type="PANTHER" id="PTHR31945">
    <property type="entry name" value="TRANSCRIPTION FACTOR SCREAM2-RELATED"/>
    <property type="match status" value="1"/>
</dbReference>
<dbReference type="OrthoDB" id="690068at2759"/>
<proteinExistence type="predicted"/>
<dbReference type="PANTHER" id="PTHR31945:SF20">
    <property type="entry name" value="TRANSCRIPTION FACTOR DYT1"/>
    <property type="match status" value="1"/>
</dbReference>
<dbReference type="InterPro" id="IPR011598">
    <property type="entry name" value="bHLH_dom"/>
</dbReference>
<keyword evidence="2" id="KW-0805">Transcription regulation</keyword>
<evidence type="ECO:0000256" key="4">
    <source>
        <dbReference type="ARBA" id="ARBA00023242"/>
    </source>
</evidence>
<dbReference type="GO" id="GO:0046983">
    <property type="term" value="F:protein dimerization activity"/>
    <property type="evidence" value="ECO:0007669"/>
    <property type="project" value="InterPro"/>
</dbReference>
<organism evidence="6 7">
    <name type="scientific">Quercus lobata</name>
    <name type="common">Valley oak</name>
    <dbReference type="NCBI Taxonomy" id="97700"/>
    <lineage>
        <taxon>Eukaryota</taxon>
        <taxon>Viridiplantae</taxon>
        <taxon>Streptophyta</taxon>
        <taxon>Embryophyta</taxon>
        <taxon>Tracheophyta</taxon>
        <taxon>Spermatophyta</taxon>
        <taxon>Magnoliopsida</taxon>
        <taxon>eudicotyledons</taxon>
        <taxon>Gunneridae</taxon>
        <taxon>Pentapetalae</taxon>
        <taxon>rosids</taxon>
        <taxon>fabids</taxon>
        <taxon>Fagales</taxon>
        <taxon>Fagaceae</taxon>
        <taxon>Quercus</taxon>
    </lineage>
</organism>
<keyword evidence="3" id="KW-0804">Transcription</keyword>
<dbReference type="SMART" id="SM00353">
    <property type="entry name" value="HLH"/>
    <property type="match status" value="1"/>
</dbReference>
<dbReference type="KEGG" id="qlo:115993016"/>
<dbReference type="AlphaFoldDB" id="A0A7N2LV27"/>
<dbReference type="GO" id="GO:0043565">
    <property type="term" value="F:sequence-specific DNA binding"/>
    <property type="evidence" value="ECO:0007669"/>
    <property type="project" value="TreeGrafter"/>
</dbReference>
<reference evidence="6 7" key="1">
    <citation type="journal article" date="2016" name="G3 (Bethesda)">
        <title>First Draft Assembly and Annotation of the Genome of a California Endemic Oak Quercus lobata Nee (Fagaceae).</title>
        <authorList>
            <person name="Sork V.L."/>
            <person name="Fitz-Gibbon S.T."/>
            <person name="Puiu D."/>
            <person name="Crepeau M."/>
            <person name="Gugger P.F."/>
            <person name="Sherman R."/>
            <person name="Stevens K."/>
            <person name="Langley C.H."/>
            <person name="Pellegrini M."/>
            <person name="Salzberg S.L."/>
        </authorList>
    </citation>
    <scope>NUCLEOTIDE SEQUENCE [LARGE SCALE GENOMIC DNA]</scope>
    <source>
        <strain evidence="6 7">cv. SW786</strain>
    </source>
</reference>
<protein>
    <recommendedName>
        <fullName evidence="5">BHLH domain-containing protein</fullName>
    </recommendedName>
</protein>
<dbReference type="Proteomes" id="UP000594261">
    <property type="component" value="Chromosome 5"/>
</dbReference>
<evidence type="ECO:0000313" key="6">
    <source>
        <dbReference type="EnsemblPlants" id="QL05p077813:mrna"/>
    </source>
</evidence>
<dbReference type="InterPro" id="IPR051358">
    <property type="entry name" value="TF_AMS/ICE1/BHLH6-like"/>
</dbReference>
<feature type="domain" description="BHLH" evidence="5">
    <location>
        <begin position="35"/>
        <end position="84"/>
    </location>
</feature>
<dbReference type="Gramene" id="QL05p077813:mrna">
    <property type="protein sequence ID" value="QL05p077813:mrna"/>
    <property type="gene ID" value="QL05p077813"/>
</dbReference>
<keyword evidence="7" id="KW-1185">Reference proteome</keyword>
<evidence type="ECO:0000256" key="3">
    <source>
        <dbReference type="ARBA" id="ARBA00023163"/>
    </source>
</evidence>
<evidence type="ECO:0000313" key="7">
    <source>
        <dbReference type="Proteomes" id="UP000594261"/>
    </source>
</evidence>
<dbReference type="SUPFAM" id="SSF47459">
    <property type="entry name" value="HLH, helix-loop-helix DNA-binding domain"/>
    <property type="match status" value="1"/>
</dbReference>
<evidence type="ECO:0000259" key="5">
    <source>
        <dbReference type="PROSITE" id="PS50888"/>
    </source>
</evidence>
<dbReference type="FunCoup" id="A0A7N2LV27">
    <property type="interactions" value="98"/>
</dbReference>
<evidence type="ECO:0000256" key="1">
    <source>
        <dbReference type="ARBA" id="ARBA00004123"/>
    </source>
</evidence>
<gene>
    <name evidence="6" type="primary">LOC115993016</name>
</gene>
<evidence type="ECO:0000256" key="2">
    <source>
        <dbReference type="ARBA" id="ARBA00023015"/>
    </source>
</evidence>
<dbReference type="EMBL" id="LRBV02000005">
    <property type="status" value="NOT_ANNOTATED_CDS"/>
    <property type="molecule type" value="Genomic_DNA"/>
</dbReference>
<dbReference type="GeneID" id="115993016"/>
<dbReference type="Gene3D" id="4.10.280.10">
    <property type="entry name" value="Helix-loop-helix DNA-binding domain"/>
    <property type="match status" value="1"/>
</dbReference>
<dbReference type="InParanoid" id="A0A7N2LV27"/>
<dbReference type="InterPro" id="IPR036638">
    <property type="entry name" value="HLH_DNA-bd_sf"/>
</dbReference>
<dbReference type="EnsemblPlants" id="QL05p077813:mrna">
    <property type="protein sequence ID" value="QL05p077813:mrna"/>
    <property type="gene ID" value="QL05p077813"/>
</dbReference>
<dbReference type="Pfam" id="PF00010">
    <property type="entry name" value="HLH"/>
    <property type="match status" value="1"/>
</dbReference>
<dbReference type="GO" id="GO:0005634">
    <property type="term" value="C:nucleus"/>
    <property type="evidence" value="ECO:0007669"/>
    <property type="project" value="UniProtKB-SubCell"/>
</dbReference>
<accession>A0A7N2LV27</accession>
<reference evidence="6" key="2">
    <citation type="submission" date="2021-01" db="UniProtKB">
        <authorList>
            <consortium name="EnsemblPlants"/>
        </authorList>
    </citation>
    <scope>IDENTIFICATION</scope>
</reference>
<sequence length="207" mass="23192">MEYVGSALDGLFITKEGNSRGRVGRRRYSNDDGTEYKSKNLHAERRRRQKLSDRLLALRALVPIITNMNKATIIEDAISYIEELKNNVNVLQGLLYEMEASSEEGALPRSEEIDPAEEMRKSGIQAEVEVTQIDGKKLWIKIIFGKKRGGFTRLIEAMTAFGFELTDTSVTTSKGAMLVSSCVKGIHGEINEVQRTKELLLQIINGI</sequence>
<dbReference type="RefSeq" id="XP_030973145.1">
    <property type="nucleotide sequence ID" value="XM_031117285.1"/>
</dbReference>
<dbReference type="GO" id="GO:0003700">
    <property type="term" value="F:DNA-binding transcription factor activity"/>
    <property type="evidence" value="ECO:0007669"/>
    <property type="project" value="TreeGrafter"/>
</dbReference>
<dbReference type="OMA" id="NGAIIIC"/>
<comment type="subcellular location">
    <subcellularLocation>
        <location evidence="1">Nucleus</location>
    </subcellularLocation>
</comment>
<name>A0A7N2LV27_QUELO</name>